<evidence type="ECO:0000259" key="8">
    <source>
        <dbReference type="Pfam" id="PF00211"/>
    </source>
</evidence>
<dbReference type="Gene3D" id="3.30.70.1230">
    <property type="entry name" value="Nucleotide cyclase"/>
    <property type="match status" value="1"/>
</dbReference>
<comment type="subcellular location">
    <subcellularLocation>
        <location evidence="1">Membrane</location>
    </subcellularLocation>
</comment>
<keyword evidence="6" id="KW-0456">Lyase</keyword>
<protein>
    <submittedName>
        <fullName evidence="9">Retinal guanylyl cyclase 2</fullName>
    </submittedName>
</protein>
<feature type="region of interest" description="Disordered" evidence="7">
    <location>
        <begin position="66"/>
        <end position="100"/>
    </location>
</feature>
<dbReference type="InterPro" id="IPR001054">
    <property type="entry name" value="A/G_cyclase"/>
</dbReference>
<keyword evidence="10" id="KW-1185">Reference proteome</keyword>
<evidence type="ECO:0000256" key="4">
    <source>
        <dbReference type="ARBA" id="ARBA00022989"/>
    </source>
</evidence>
<sequence length="140" mass="14783">MESNGLPHRIHVSQETADALRAKGKEVWLTPRPDKVQAKGKGLLQTYFVDTTSKARSVVSGLTLGDTTVGSDMDMDNDMSHASGSTENAPQHSSLPDDLAGLTIVGAGGVVANEHINHDSDITGRGDETQGTALGREFEV</sequence>
<dbReference type="SUPFAM" id="SSF55073">
    <property type="entry name" value="Nucleotide cyclase"/>
    <property type="match status" value="1"/>
</dbReference>
<dbReference type="GO" id="GO:0001653">
    <property type="term" value="F:peptide receptor activity"/>
    <property type="evidence" value="ECO:0007669"/>
    <property type="project" value="TreeGrafter"/>
</dbReference>
<dbReference type="PANTHER" id="PTHR11920:SF335">
    <property type="entry name" value="GUANYLATE CYCLASE"/>
    <property type="match status" value="1"/>
</dbReference>
<gene>
    <name evidence="9" type="ORF">SEMRO_2894_G339620.1</name>
</gene>
<dbReference type="GO" id="GO:0007168">
    <property type="term" value="P:receptor guanylyl cyclase signaling pathway"/>
    <property type="evidence" value="ECO:0007669"/>
    <property type="project" value="TreeGrafter"/>
</dbReference>
<feature type="region of interest" description="Disordered" evidence="7">
    <location>
        <begin position="117"/>
        <end position="140"/>
    </location>
</feature>
<evidence type="ECO:0000256" key="7">
    <source>
        <dbReference type="SAM" id="MobiDB-lite"/>
    </source>
</evidence>
<dbReference type="GO" id="GO:0004016">
    <property type="term" value="F:adenylate cyclase activity"/>
    <property type="evidence" value="ECO:0007669"/>
    <property type="project" value="TreeGrafter"/>
</dbReference>
<dbReference type="PANTHER" id="PTHR11920">
    <property type="entry name" value="GUANYLYL CYCLASE"/>
    <property type="match status" value="1"/>
</dbReference>
<evidence type="ECO:0000256" key="2">
    <source>
        <dbReference type="ARBA" id="ARBA00022692"/>
    </source>
</evidence>
<evidence type="ECO:0000256" key="5">
    <source>
        <dbReference type="ARBA" id="ARBA00023136"/>
    </source>
</evidence>
<proteinExistence type="predicted"/>
<feature type="domain" description="Guanylate cyclase" evidence="8">
    <location>
        <begin position="1"/>
        <end position="50"/>
    </location>
</feature>
<dbReference type="InterPro" id="IPR029787">
    <property type="entry name" value="Nucleotide_cyclase"/>
</dbReference>
<evidence type="ECO:0000313" key="9">
    <source>
        <dbReference type="EMBL" id="CAB9530473.1"/>
    </source>
</evidence>
<dbReference type="Pfam" id="PF00211">
    <property type="entry name" value="Guanylate_cyc"/>
    <property type="match status" value="1"/>
</dbReference>
<comment type="caution">
    <text evidence="9">The sequence shown here is derived from an EMBL/GenBank/DDBJ whole genome shotgun (WGS) entry which is preliminary data.</text>
</comment>
<evidence type="ECO:0000256" key="1">
    <source>
        <dbReference type="ARBA" id="ARBA00004370"/>
    </source>
</evidence>
<name>A0A9N8I0U5_9STRA</name>
<keyword evidence="3" id="KW-0547">Nucleotide-binding</keyword>
<keyword evidence="4" id="KW-1133">Transmembrane helix</keyword>
<dbReference type="Proteomes" id="UP001153069">
    <property type="component" value="Unassembled WGS sequence"/>
</dbReference>
<dbReference type="GO" id="GO:0035556">
    <property type="term" value="P:intracellular signal transduction"/>
    <property type="evidence" value="ECO:0007669"/>
    <property type="project" value="InterPro"/>
</dbReference>
<feature type="compositionally biased region" description="Basic and acidic residues" evidence="7">
    <location>
        <begin position="117"/>
        <end position="128"/>
    </location>
</feature>
<accession>A0A9N8I0U5</accession>
<evidence type="ECO:0000313" key="10">
    <source>
        <dbReference type="Proteomes" id="UP001153069"/>
    </source>
</evidence>
<evidence type="ECO:0000256" key="6">
    <source>
        <dbReference type="ARBA" id="ARBA00023239"/>
    </source>
</evidence>
<keyword evidence="5" id="KW-0472">Membrane</keyword>
<reference evidence="9" key="1">
    <citation type="submission" date="2020-06" db="EMBL/GenBank/DDBJ databases">
        <authorList>
            <consortium name="Plant Systems Biology data submission"/>
        </authorList>
    </citation>
    <scope>NUCLEOTIDE SEQUENCE</scope>
    <source>
        <strain evidence="9">D6</strain>
    </source>
</reference>
<dbReference type="InterPro" id="IPR050401">
    <property type="entry name" value="Cyclic_nucleotide_synthase"/>
</dbReference>
<keyword evidence="2" id="KW-0812">Transmembrane</keyword>
<dbReference type="AlphaFoldDB" id="A0A9N8I0U5"/>
<dbReference type="GO" id="GO:0005886">
    <property type="term" value="C:plasma membrane"/>
    <property type="evidence" value="ECO:0007669"/>
    <property type="project" value="TreeGrafter"/>
</dbReference>
<evidence type="ECO:0000256" key="3">
    <source>
        <dbReference type="ARBA" id="ARBA00022741"/>
    </source>
</evidence>
<dbReference type="GO" id="GO:0000166">
    <property type="term" value="F:nucleotide binding"/>
    <property type="evidence" value="ECO:0007669"/>
    <property type="project" value="UniProtKB-KW"/>
</dbReference>
<dbReference type="GO" id="GO:0004383">
    <property type="term" value="F:guanylate cyclase activity"/>
    <property type="evidence" value="ECO:0007669"/>
    <property type="project" value="TreeGrafter"/>
</dbReference>
<dbReference type="EMBL" id="CAICTM010002892">
    <property type="protein sequence ID" value="CAB9530473.1"/>
    <property type="molecule type" value="Genomic_DNA"/>
</dbReference>
<feature type="compositionally biased region" description="Polar residues" evidence="7">
    <location>
        <begin position="80"/>
        <end position="94"/>
    </location>
</feature>
<organism evidence="9 10">
    <name type="scientific">Seminavis robusta</name>
    <dbReference type="NCBI Taxonomy" id="568900"/>
    <lineage>
        <taxon>Eukaryota</taxon>
        <taxon>Sar</taxon>
        <taxon>Stramenopiles</taxon>
        <taxon>Ochrophyta</taxon>
        <taxon>Bacillariophyta</taxon>
        <taxon>Bacillariophyceae</taxon>
        <taxon>Bacillariophycidae</taxon>
        <taxon>Naviculales</taxon>
        <taxon>Naviculaceae</taxon>
        <taxon>Seminavis</taxon>
    </lineage>
</organism>